<name>A0A7G9SJG6_9SPHN</name>
<sequence length="62" mass="7395">MPNRCKSKTGSFGAHFDELVKHFPRETRAERKSRDDEAARREQRDIHALLFERAWQVEQTKP</sequence>
<organism evidence="1 2">
    <name type="scientific">Sphingomonas lutea</name>
    <dbReference type="NCBI Taxonomy" id="1045317"/>
    <lineage>
        <taxon>Bacteria</taxon>
        <taxon>Pseudomonadati</taxon>
        <taxon>Pseudomonadota</taxon>
        <taxon>Alphaproteobacteria</taxon>
        <taxon>Sphingomonadales</taxon>
        <taxon>Sphingomonadaceae</taxon>
        <taxon>Sphingomonas</taxon>
    </lineage>
</organism>
<reference evidence="1 2" key="1">
    <citation type="submission" date="2020-08" db="EMBL/GenBank/DDBJ databases">
        <title>Genome sequence of Sphingomonas lutea KCTC 23642T.</title>
        <authorList>
            <person name="Hyun D.-W."/>
            <person name="Bae J.-W."/>
        </authorList>
    </citation>
    <scope>NUCLEOTIDE SEQUENCE [LARGE SCALE GENOMIC DNA]</scope>
    <source>
        <strain evidence="1 2">KCTC 23642</strain>
    </source>
</reference>
<gene>
    <name evidence="1" type="ORF">H9L13_03510</name>
</gene>
<accession>A0A7G9SJG6</accession>
<keyword evidence="2" id="KW-1185">Reference proteome</keyword>
<dbReference type="Proteomes" id="UP000515971">
    <property type="component" value="Chromosome"/>
</dbReference>
<dbReference type="RefSeq" id="WP_187539085.1">
    <property type="nucleotide sequence ID" value="NZ_BAABJT010000001.1"/>
</dbReference>
<evidence type="ECO:0000313" key="1">
    <source>
        <dbReference type="EMBL" id="QNN67991.1"/>
    </source>
</evidence>
<dbReference type="KEGG" id="slut:H9L13_03510"/>
<dbReference type="AlphaFoldDB" id="A0A7G9SJG6"/>
<dbReference type="EMBL" id="CP060718">
    <property type="protein sequence ID" value="QNN67991.1"/>
    <property type="molecule type" value="Genomic_DNA"/>
</dbReference>
<evidence type="ECO:0000313" key="2">
    <source>
        <dbReference type="Proteomes" id="UP000515971"/>
    </source>
</evidence>
<proteinExistence type="predicted"/>
<protein>
    <submittedName>
        <fullName evidence="1">Uncharacterized protein</fullName>
    </submittedName>
</protein>